<dbReference type="PANTHER" id="PTHR30237:SF2">
    <property type="entry name" value="MUREIN TETRAPEPTIDE CARBOXYPEPTIDASE"/>
    <property type="match status" value="1"/>
</dbReference>
<dbReference type="InterPro" id="IPR029062">
    <property type="entry name" value="Class_I_gatase-like"/>
</dbReference>
<evidence type="ECO:0000256" key="2">
    <source>
        <dbReference type="ARBA" id="ARBA00022645"/>
    </source>
</evidence>
<dbReference type="Proteomes" id="UP000294498">
    <property type="component" value="Unassembled WGS sequence"/>
</dbReference>
<evidence type="ECO:0000313" key="10">
    <source>
        <dbReference type="EMBL" id="TDX00259.1"/>
    </source>
</evidence>
<dbReference type="SUPFAM" id="SSF141986">
    <property type="entry name" value="LD-carboxypeptidase A C-terminal domain-like"/>
    <property type="match status" value="1"/>
</dbReference>
<dbReference type="GO" id="GO:0004180">
    <property type="term" value="F:carboxypeptidase activity"/>
    <property type="evidence" value="ECO:0007669"/>
    <property type="project" value="UniProtKB-KW"/>
</dbReference>
<dbReference type="InterPro" id="IPR003507">
    <property type="entry name" value="S66_fam"/>
</dbReference>
<evidence type="ECO:0000259" key="8">
    <source>
        <dbReference type="Pfam" id="PF02016"/>
    </source>
</evidence>
<feature type="active site" description="Charge relay system" evidence="6">
    <location>
        <position position="261"/>
    </location>
</feature>
<keyword evidence="3" id="KW-0645">Protease</keyword>
<dbReference type="EMBL" id="SODV01000001">
    <property type="protein sequence ID" value="TDX00259.1"/>
    <property type="molecule type" value="Genomic_DNA"/>
</dbReference>
<comment type="similarity">
    <text evidence="1">Belongs to the peptidase S66 family.</text>
</comment>
<feature type="domain" description="LD-carboxypeptidase N-terminal" evidence="8">
    <location>
        <begin position="65"/>
        <end position="180"/>
    </location>
</feature>
<evidence type="ECO:0000256" key="3">
    <source>
        <dbReference type="ARBA" id="ARBA00022670"/>
    </source>
</evidence>
<proteinExistence type="inferred from homology"/>
<keyword evidence="2 10" id="KW-0121">Carboxypeptidase</keyword>
<reference evidence="10 11" key="1">
    <citation type="submission" date="2019-03" db="EMBL/GenBank/DDBJ databases">
        <title>Genomic Encyclopedia of Type Strains, Phase IV (KMG-IV): sequencing the most valuable type-strain genomes for metagenomic binning, comparative biology and taxonomic classification.</title>
        <authorList>
            <person name="Goeker M."/>
        </authorList>
    </citation>
    <scope>NUCLEOTIDE SEQUENCE [LARGE SCALE GENOMIC DNA]</scope>
    <source>
        <strain evidence="10 11">DSM 100059</strain>
    </source>
</reference>
<dbReference type="Gene3D" id="3.50.30.60">
    <property type="entry name" value="LD-carboxypeptidase A C-terminal domain-like"/>
    <property type="match status" value="1"/>
</dbReference>
<dbReference type="InterPro" id="IPR040921">
    <property type="entry name" value="Peptidase_S66C"/>
</dbReference>
<evidence type="ECO:0000313" key="11">
    <source>
        <dbReference type="Proteomes" id="UP000294498"/>
    </source>
</evidence>
<keyword evidence="7" id="KW-0732">Signal</keyword>
<protein>
    <submittedName>
        <fullName evidence="10">Muramoyltetrapeptide carboxypeptidase</fullName>
    </submittedName>
</protein>
<dbReference type="InterPro" id="IPR027461">
    <property type="entry name" value="Carboxypeptidase_A_C_sf"/>
</dbReference>
<dbReference type="OrthoDB" id="9807329at2"/>
<keyword evidence="5" id="KW-0720">Serine protease</keyword>
<evidence type="ECO:0000259" key="9">
    <source>
        <dbReference type="Pfam" id="PF17676"/>
    </source>
</evidence>
<evidence type="ECO:0000256" key="4">
    <source>
        <dbReference type="ARBA" id="ARBA00022801"/>
    </source>
</evidence>
<feature type="active site" description="Nucleophile" evidence="6">
    <location>
        <position position="161"/>
    </location>
</feature>
<dbReference type="InterPro" id="IPR027478">
    <property type="entry name" value="LdcA_N"/>
</dbReference>
<feature type="domain" description="LD-carboxypeptidase C-terminal" evidence="9">
    <location>
        <begin position="230"/>
        <end position="345"/>
    </location>
</feature>
<feature type="chain" id="PRO_5020867334" evidence="7">
    <location>
        <begin position="26"/>
        <end position="360"/>
    </location>
</feature>
<dbReference type="PANTHER" id="PTHR30237">
    <property type="entry name" value="MURAMOYLTETRAPEPTIDE CARBOXYPEPTIDASE"/>
    <property type="match status" value="1"/>
</dbReference>
<dbReference type="Gene3D" id="3.40.50.10740">
    <property type="entry name" value="Class I glutamine amidotransferase-like"/>
    <property type="match status" value="1"/>
</dbReference>
<dbReference type="Pfam" id="PF02016">
    <property type="entry name" value="Peptidase_S66"/>
    <property type="match status" value="1"/>
</dbReference>
<accession>A0A4R8DQP3</accession>
<dbReference type="GO" id="GO:0006508">
    <property type="term" value="P:proteolysis"/>
    <property type="evidence" value="ECO:0007669"/>
    <property type="project" value="UniProtKB-KW"/>
</dbReference>
<dbReference type="GO" id="GO:0008236">
    <property type="term" value="F:serine-type peptidase activity"/>
    <property type="evidence" value="ECO:0007669"/>
    <property type="project" value="UniProtKB-KW"/>
</dbReference>
<comment type="caution">
    <text evidence="10">The sequence shown here is derived from an EMBL/GenBank/DDBJ whole genome shotgun (WGS) entry which is preliminary data.</text>
</comment>
<name>A0A4R8DQP3_9BACT</name>
<dbReference type="RefSeq" id="WP_133991662.1">
    <property type="nucleotide sequence ID" value="NZ_SODV01000001.1"/>
</dbReference>
<feature type="active site" description="Charge relay system" evidence="6">
    <location>
        <position position="332"/>
    </location>
</feature>
<evidence type="ECO:0000256" key="1">
    <source>
        <dbReference type="ARBA" id="ARBA00010233"/>
    </source>
</evidence>
<dbReference type="Pfam" id="PF17676">
    <property type="entry name" value="Peptidase_S66C"/>
    <property type="match status" value="1"/>
</dbReference>
<keyword evidence="11" id="KW-1185">Reference proteome</keyword>
<evidence type="ECO:0000256" key="7">
    <source>
        <dbReference type="SAM" id="SignalP"/>
    </source>
</evidence>
<evidence type="ECO:0000256" key="5">
    <source>
        <dbReference type="ARBA" id="ARBA00022825"/>
    </source>
</evidence>
<keyword evidence="4" id="KW-0378">Hydrolase</keyword>
<dbReference type="SUPFAM" id="SSF52317">
    <property type="entry name" value="Class I glutamine amidotransferase-like"/>
    <property type="match status" value="1"/>
</dbReference>
<sequence length="360" mass="39253">MNRKTFVGSLLPLVAGLSALGPADAAARGDDVARGARATGATGAGAAGEPAAVALPPYLKAGDTIGIVCGSGPIDPKEIQPSIDVLSNWGYQIRLGQTIGKKDGMFGGTDAERTADLQAMLDDPGIQAILFARGGYGMVRIIDNLNFSQFKATPKWLIGFSDVTVIHAHVHRNCRVATIHSKMCNSFPDVYATAEPIIRDCIDSIGKTLKGDTMSYMAPYSPLNREGKTEGQLIGGNLRTLENLAGTASDFSTEDKILFIEDVEEYYYNLDRMLWNFRRTGKLQHLRGLIVGGFNRMMDDPKEPFGKNHYDIISFHTKDFSYPVCFDFPVGHQKDNYALRCGQVHQLEVSRDGVRLTSLA</sequence>
<organism evidence="10 11">
    <name type="scientific">Dinghuibacter silviterrae</name>
    <dbReference type="NCBI Taxonomy" id="1539049"/>
    <lineage>
        <taxon>Bacteria</taxon>
        <taxon>Pseudomonadati</taxon>
        <taxon>Bacteroidota</taxon>
        <taxon>Chitinophagia</taxon>
        <taxon>Chitinophagales</taxon>
        <taxon>Chitinophagaceae</taxon>
        <taxon>Dinghuibacter</taxon>
    </lineage>
</organism>
<gene>
    <name evidence="10" type="ORF">EDB95_1278</name>
</gene>
<feature type="signal peptide" evidence="7">
    <location>
        <begin position="1"/>
        <end position="25"/>
    </location>
</feature>
<dbReference type="InterPro" id="IPR040449">
    <property type="entry name" value="Peptidase_S66_N"/>
</dbReference>
<dbReference type="AlphaFoldDB" id="A0A4R8DQP3"/>
<evidence type="ECO:0000256" key="6">
    <source>
        <dbReference type="PIRSR" id="PIRSR028757-1"/>
    </source>
</evidence>
<dbReference type="CDD" id="cd07025">
    <property type="entry name" value="Peptidase_S66"/>
    <property type="match status" value="1"/>
</dbReference>
<dbReference type="PIRSF" id="PIRSF028757">
    <property type="entry name" value="LD-carboxypeptidase"/>
    <property type="match status" value="1"/>
</dbReference>